<dbReference type="InterPro" id="IPR035437">
    <property type="entry name" value="SNase_OB-fold_sf"/>
</dbReference>
<dbReference type="SMART" id="SM00318">
    <property type="entry name" value="SNc"/>
    <property type="match status" value="1"/>
</dbReference>
<dbReference type="Proteomes" id="UP000509771">
    <property type="component" value="Chromosome"/>
</dbReference>
<protein>
    <submittedName>
        <fullName evidence="2">Nuclease</fullName>
    </submittedName>
</protein>
<dbReference type="InterPro" id="IPR016071">
    <property type="entry name" value="Staphylococal_nuclease_OB-fold"/>
</dbReference>
<dbReference type="RefSeq" id="WP_179361723.1">
    <property type="nucleotide sequence ID" value="NZ_CP026993.1"/>
</dbReference>
<name>A0A7D5LZL9_9ARCH</name>
<dbReference type="OrthoDB" id="3327at2157"/>
<dbReference type="SUPFAM" id="SSF50199">
    <property type="entry name" value="Staphylococcal nuclease"/>
    <property type="match status" value="1"/>
</dbReference>
<dbReference type="KEGG" id="ncl:C5F47_04575"/>
<keyword evidence="3" id="KW-1185">Reference proteome</keyword>
<evidence type="ECO:0000313" key="2">
    <source>
        <dbReference type="EMBL" id="QLH02872.1"/>
    </source>
</evidence>
<proteinExistence type="predicted"/>
<organism evidence="2 3">
    <name type="scientific">Nitrosopumilus cobalaminigenes</name>
    <dbReference type="NCBI Taxonomy" id="1470066"/>
    <lineage>
        <taxon>Archaea</taxon>
        <taxon>Nitrososphaerota</taxon>
        <taxon>Nitrososphaeria</taxon>
        <taxon>Nitrosopumilales</taxon>
        <taxon>Nitrosopumilaceae</taxon>
        <taxon>Nitrosopumilus</taxon>
    </lineage>
</organism>
<dbReference type="GeneID" id="56059281"/>
<evidence type="ECO:0000259" key="1">
    <source>
        <dbReference type="SMART" id="SM00318"/>
    </source>
</evidence>
<accession>A0A7D5LZL9</accession>
<evidence type="ECO:0000313" key="3">
    <source>
        <dbReference type="Proteomes" id="UP000509771"/>
    </source>
</evidence>
<sequence>MISKISIVVLLCSIPLMFIILTPQTALDCTGNALCLKGKITNVVDGDTIDVGETRVRLALTSTPELNDLGGIESKIFVEEKCPINSEVLIDEDDGQIEGSYGGVIAKVYCQGVLLNEEILEKGHGEIKTIHCFDSEFKEESWAKKFGC</sequence>
<dbReference type="EMBL" id="CP026993">
    <property type="protein sequence ID" value="QLH02872.1"/>
    <property type="molecule type" value="Genomic_DNA"/>
</dbReference>
<feature type="domain" description="TNase-like" evidence="1">
    <location>
        <begin position="36"/>
        <end position="144"/>
    </location>
</feature>
<reference evidence="2 3" key="1">
    <citation type="submission" date="2018-02" db="EMBL/GenBank/DDBJ databases">
        <title>Complete genome of Nitrosopumilus cobalaminigenes HCA1.</title>
        <authorList>
            <person name="Qin W."/>
            <person name="Zheng Y."/>
            <person name="Stahl D.A."/>
        </authorList>
    </citation>
    <scope>NUCLEOTIDE SEQUENCE [LARGE SCALE GENOMIC DNA]</scope>
    <source>
        <strain evidence="2 3">HCA1</strain>
    </source>
</reference>
<gene>
    <name evidence="2" type="ORF">C5F47_04575</name>
</gene>
<dbReference type="AlphaFoldDB" id="A0A7D5LZL9"/>
<dbReference type="Gene3D" id="2.40.50.90">
    <property type="match status" value="1"/>
</dbReference>